<reference evidence="2" key="1">
    <citation type="submission" date="2019-12" db="EMBL/GenBank/DDBJ databases">
        <title>An insight into the sialome of adult female Ixodes ricinus ticks feeding for 6 days.</title>
        <authorList>
            <person name="Perner J."/>
            <person name="Ribeiro J.M.C."/>
        </authorList>
    </citation>
    <scope>NUCLEOTIDE SEQUENCE</scope>
    <source>
        <strain evidence="2">Semi-engorged</strain>
        <tissue evidence="2">Salivary glands</tissue>
    </source>
</reference>
<organism evidence="2">
    <name type="scientific">Ixodes ricinus</name>
    <name type="common">Common tick</name>
    <name type="synonym">Acarus ricinus</name>
    <dbReference type="NCBI Taxonomy" id="34613"/>
    <lineage>
        <taxon>Eukaryota</taxon>
        <taxon>Metazoa</taxon>
        <taxon>Ecdysozoa</taxon>
        <taxon>Arthropoda</taxon>
        <taxon>Chelicerata</taxon>
        <taxon>Arachnida</taxon>
        <taxon>Acari</taxon>
        <taxon>Parasitiformes</taxon>
        <taxon>Ixodida</taxon>
        <taxon>Ixodoidea</taxon>
        <taxon>Ixodidae</taxon>
        <taxon>Ixodinae</taxon>
        <taxon>Ixodes</taxon>
    </lineage>
</organism>
<evidence type="ECO:0000256" key="1">
    <source>
        <dbReference type="SAM" id="SignalP"/>
    </source>
</evidence>
<accession>A0A6B0UM06</accession>
<dbReference type="EMBL" id="GIFC01008572">
    <property type="protein sequence ID" value="MXU90655.1"/>
    <property type="molecule type" value="Transcribed_RNA"/>
</dbReference>
<evidence type="ECO:0000313" key="2">
    <source>
        <dbReference type="EMBL" id="MXU90655.1"/>
    </source>
</evidence>
<keyword evidence="1" id="KW-0732">Signal</keyword>
<feature type="chain" id="PRO_5025668856" evidence="1">
    <location>
        <begin position="20"/>
        <end position="116"/>
    </location>
</feature>
<protein>
    <submittedName>
        <fullName evidence="2">Putative secreted protein</fullName>
    </submittedName>
</protein>
<feature type="signal peptide" evidence="1">
    <location>
        <begin position="1"/>
        <end position="19"/>
    </location>
</feature>
<name>A0A6B0UM06_IXORI</name>
<sequence length="116" mass="12942">MRPFLLASCLSLLSSFLLGRSCVLSYEATSSQSLYNASLGRGRKLLQRGVFMDKNVQESRHLDRKKEIKKKKYREGNTAYARTRQVATRTNGGTTNDNDFGLPAASRAHGVNFTIP</sequence>
<dbReference type="AlphaFoldDB" id="A0A6B0UM06"/>
<proteinExistence type="predicted"/>